<dbReference type="EMBL" id="LGRX02032584">
    <property type="protein sequence ID" value="KAK3243884.1"/>
    <property type="molecule type" value="Genomic_DNA"/>
</dbReference>
<evidence type="ECO:0000313" key="1">
    <source>
        <dbReference type="EMBL" id="KAK3243884.1"/>
    </source>
</evidence>
<dbReference type="AlphaFoldDB" id="A0AAE0BXF1"/>
<reference evidence="1 2" key="1">
    <citation type="journal article" date="2015" name="Genome Biol. Evol.">
        <title>Comparative Genomics of a Bacterivorous Green Alga Reveals Evolutionary Causalities and Consequences of Phago-Mixotrophic Mode of Nutrition.</title>
        <authorList>
            <person name="Burns J.A."/>
            <person name="Paasch A."/>
            <person name="Narechania A."/>
            <person name="Kim E."/>
        </authorList>
    </citation>
    <scope>NUCLEOTIDE SEQUENCE [LARGE SCALE GENOMIC DNA]</scope>
    <source>
        <strain evidence="1 2">PLY_AMNH</strain>
    </source>
</reference>
<organism evidence="1 2">
    <name type="scientific">Cymbomonas tetramitiformis</name>
    <dbReference type="NCBI Taxonomy" id="36881"/>
    <lineage>
        <taxon>Eukaryota</taxon>
        <taxon>Viridiplantae</taxon>
        <taxon>Chlorophyta</taxon>
        <taxon>Pyramimonadophyceae</taxon>
        <taxon>Pyramimonadales</taxon>
        <taxon>Pyramimonadaceae</taxon>
        <taxon>Cymbomonas</taxon>
    </lineage>
</organism>
<proteinExistence type="predicted"/>
<keyword evidence="2" id="KW-1185">Reference proteome</keyword>
<protein>
    <submittedName>
        <fullName evidence="1">Uncharacterized protein</fullName>
    </submittedName>
</protein>
<comment type="caution">
    <text evidence="1">The sequence shown here is derived from an EMBL/GenBank/DDBJ whole genome shotgun (WGS) entry which is preliminary data.</text>
</comment>
<gene>
    <name evidence="1" type="ORF">CYMTET_46482</name>
</gene>
<evidence type="ECO:0000313" key="2">
    <source>
        <dbReference type="Proteomes" id="UP001190700"/>
    </source>
</evidence>
<sequence length="244" mass="28339">MREEVTVPNYLNKFNAPPGHIIIDLQFDLNALRVENVLFRLEAELAPPPHAYPFSEDVPPLRVLSERALFGAFKAEAIAEKDCIHKQRSRLREKYESKVLEEYTTARTALNCSDLCQVLEEYTTARTALKSTREYQDVLCLRKQLREAEDRLEQRELKILHTVTRRDAVVQSQYCREEDALWSRGDRLLEQHQRQVDEIAHVFQRPGLRTCGVSECRKAFILGQQGTAPQWLISWEGFEDVAQL</sequence>
<accession>A0AAE0BXF1</accession>
<dbReference type="Proteomes" id="UP001190700">
    <property type="component" value="Unassembled WGS sequence"/>
</dbReference>
<name>A0AAE0BXF1_9CHLO</name>